<proteinExistence type="predicted"/>
<dbReference type="EMBL" id="LR536450">
    <property type="protein sequence ID" value="VFU10459.1"/>
    <property type="molecule type" value="Genomic_DNA"/>
</dbReference>
<dbReference type="AlphaFoldDB" id="A0A4U8Z5D2"/>
<accession>A0A4U8Z5D2</accession>
<name>A0A4U8Z5D2_METTU</name>
<reference evidence="1 2" key="1">
    <citation type="submission" date="2019-03" db="EMBL/GenBank/DDBJ databases">
        <authorList>
            <person name="Kox A.R. M."/>
        </authorList>
    </citation>
    <scope>NUCLEOTIDE SEQUENCE [LARGE SCALE GENOMIC DNA]</scope>
    <source>
        <strain evidence="1">MTUNDRAET4 annotated genome</strain>
    </source>
</reference>
<organism evidence="1 2">
    <name type="scientific">Methylocella tundrae</name>
    <dbReference type="NCBI Taxonomy" id="227605"/>
    <lineage>
        <taxon>Bacteria</taxon>
        <taxon>Pseudomonadati</taxon>
        <taxon>Pseudomonadota</taxon>
        <taxon>Alphaproteobacteria</taxon>
        <taxon>Hyphomicrobiales</taxon>
        <taxon>Beijerinckiaceae</taxon>
        <taxon>Methylocella</taxon>
    </lineage>
</organism>
<dbReference type="KEGG" id="mtun:MTUNDRAET4_3572"/>
<gene>
    <name evidence="1" type="ORF">MTUNDRAET4_3572</name>
</gene>
<dbReference type="Proteomes" id="UP000294360">
    <property type="component" value="Chromosome"/>
</dbReference>
<evidence type="ECO:0000313" key="2">
    <source>
        <dbReference type="Proteomes" id="UP000294360"/>
    </source>
</evidence>
<protein>
    <submittedName>
        <fullName evidence="1">Uncharacterized protein</fullName>
    </submittedName>
</protein>
<evidence type="ECO:0000313" key="1">
    <source>
        <dbReference type="EMBL" id="VFU10459.1"/>
    </source>
</evidence>
<sequence>MVNAPKKPHFKITPSKEGGHKHVIRIEWPDGDEQLLDDVFQSEADAHAWVENDSEAWLKKHPKNQP</sequence>